<dbReference type="Proteomes" id="UP001355653">
    <property type="component" value="Unassembled WGS sequence"/>
</dbReference>
<dbReference type="PANTHER" id="PTHR43377">
    <property type="entry name" value="BILIVERDIN REDUCTASE A"/>
    <property type="match status" value="1"/>
</dbReference>
<dbReference type="InterPro" id="IPR036291">
    <property type="entry name" value="NAD(P)-bd_dom_sf"/>
</dbReference>
<evidence type="ECO:0000313" key="4">
    <source>
        <dbReference type="EMBL" id="MEB4795584.1"/>
    </source>
</evidence>
<feature type="domain" description="Gfo/Idh/MocA-like oxidoreductase N-terminal" evidence="2">
    <location>
        <begin position="2"/>
        <end position="120"/>
    </location>
</feature>
<dbReference type="SUPFAM" id="SSF55347">
    <property type="entry name" value="Glyceraldehyde-3-phosphate dehydrogenase-like, C-terminal domain"/>
    <property type="match status" value="1"/>
</dbReference>
<evidence type="ECO:0000313" key="5">
    <source>
        <dbReference type="Proteomes" id="UP001355653"/>
    </source>
</evidence>
<dbReference type="Pfam" id="PF02894">
    <property type="entry name" value="GFO_IDH_MocA_C"/>
    <property type="match status" value="1"/>
</dbReference>
<dbReference type="SUPFAM" id="SSF51735">
    <property type="entry name" value="NAD(P)-binding Rossmann-fold domains"/>
    <property type="match status" value="1"/>
</dbReference>
<keyword evidence="5" id="KW-1185">Reference proteome</keyword>
<dbReference type="EMBL" id="JAROBY010000026">
    <property type="protein sequence ID" value="MEB4795584.1"/>
    <property type="molecule type" value="Genomic_DNA"/>
</dbReference>
<protein>
    <submittedName>
        <fullName evidence="4">Gfo/Idh/MocA family oxidoreductase</fullName>
    </submittedName>
</protein>
<feature type="domain" description="Gfo/Idh/MocA-like oxidoreductase C-terminal" evidence="3">
    <location>
        <begin position="136"/>
        <end position="316"/>
    </location>
</feature>
<dbReference type="PANTHER" id="PTHR43377:SF1">
    <property type="entry name" value="BILIVERDIN REDUCTASE A"/>
    <property type="match status" value="1"/>
</dbReference>
<dbReference type="RefSeq" id="WP_127452462.1">
    <property type="nucleotide sequence ID" value="NZ_JAROBY010000026.1"/>
</dbReference>
<name>A0ABU6DCT8_9BACL</name>
<dbReference type="Gene3D" id="3.30.360.10">
    <property type="entry name" value="Dihydrodipicolinate Reductase, domain 2"/>
    <property type="match status" value="1"/>
</dbReference>
<comment type="similarity">
    <text evidence="1">Belongs to the Gfo/Idh/MocA family.</text>
</comment>
<dbReference type="Pfam" id="PF01408">
    <property type="entry name" value="GFO_IDH_MocA"/>
    <property type="match status" value="1"/>
</dbReference>
<dbReference type="InterPro" id="IPR000683">
    <property type="entry name" value="Gfo/Idh/MocA-like_OxRdtase_N"/>
</dbReference>
<evidence type="ECO:0000259" key="2">
    <source>
        <dbReference type="Pfam" id="PF01408"/>
    </source>
</evidence>
<sequence length="331" mass="36361">MIEVALVGAGNAARKYAQLLLETGKVEIVGLYDEREEAAVELAADYGGLIFPSIADLNDALPLSTLFVCVGLQKLRNDWTQTVRLLLEKGRTVITEMPAASRLLDVQAMLRAAGSSGGRLLFINPERFYFHQMDIKKRIVAGTIGSIGVINVKRYSPELPEDESRSALQRLAIYDIDVLRWIAGEVTSVYAMQRGTGDLDYVLITLKFRCGTIANLEACLGYPEEYTSAVEYAGTHGLLRYDNRKTDALHVYKAASPRKQDFSPSFRNPEYEELVHLLDCVKEGLQPVMTAEDALGTLKVAAAAEQSILTGQPVELMDPTFSHGIGGEEDA</sequence>
<gene>
    <name evidence="4" type="ORF">P5G65_16910</name>
</gene>
<reference evidence="4 5" key="1">
    <citation type="submission" date="2023-03" db="EMBL/GenBank/DDBJ databases">
        <title>Bacillus Genome Sequencing.</title>
        <authorList>
            <person name="Dunlap C."/>
        </authorList>
    </citation>
    <scope>NUCLEOTIDE SEQUENCE [LARGE SCALE GENOMIC DNA]</scope>
    <source>
        <strain evidence="4 5">NRS-1351</strain>
    </source>
</reference>
<proteinExistence type="inferred from homology"/>
<evidence type="ECO:0000259" key="3">
    <source>
        <dbReference type="Pfam" id="PF02894"/>
    </source>
</evidence>
<accession>A0ABU6DCT8</accession>
<dbReference type="Gene3D" id="3.40.50.720">
    <property type="entry name" value="NAD(P)-binding Rossmann-like Domain"/>
    <property type="match status" value="1"/>
</dbReference>
<organism evidence="4 5">
    <name type="scientific">Paenibacillus chondroitinus</name>
    <dbReference type="NCBI Taxonomy" id="59842"/>
    <lineage>
        <taxon>Bacteria</taxon>
        <taxon>Bacillati</taxon>
        <taxon>Bacillota</taxon>
        <taxon>Bacilli</taxon>
        <taxon>Bacillales</taxon>
        <taxon>Paenibacillaceae</taxon>
        <taxon>Paenibacillus</taxon>
    </lineage>
</organism>
<dbReference type="InterPro" id="IPR051450">
    <property type="entry name" value="Gfo/Idh/MocA_Oxidoreductases"/>
</dbReference>
<evidence type="ECO:0000256" key="1">
    <source>
        <dbReference type="ARBA" id="ARBA00010928"/>
    </source>
</evidence>
<comment type="caution">
    <text evidence="4">The sequence shown here is derived from an EMBL/GenBank/DDBJ whole genome shotgun (WGS) entry which is preliminary data.</text>
</comment>
<dbReference type="InterPro" id="IPR004104">
    <property type="entry name" value="Gfo/Idh/MocA-like_OxRdtase_C"/>
</dbReference>